<gene>
    <name evidence="2" type="primary">I1S802</name>
</gene>
<sequence>MHTATMISAGASAGTAIKREPVTKLKTVSEREPIIKRKPISDDEPAPTQSRARSSTMTTPSASKPHPAIKSGTTSVSSSAGAGPSTVLNAKLPAPLRRKASKSKVTGPAKTPRRADKRGKRVARPGTEEVLEISDSAESED</sequence>
<feature type="compositionally biased region" description="Basic and acidic residues" evidence="1">
    <location>
        <begin position="17"/>
        <end position="41"/>
    </location>
</feature>
<feature type="compositionally biased region" description="Polar residues" evidence="1">
    <location>
        <begin position="47"/>
        <end position="62"/>
    </location>
</feature>
<reference evidence="2" key="1">
    <citation type="submission" date="2019-10" db="EMBL/GenBank/DDBJ databases">
        <authorList>
            <person name="Nor Muhammad N."/>
        </authorList>
    </citation>
    <scope>NUCLEOTIDE SEQUENCE</scope>
</reference>
<dbReference type="AlphaFoldDB" id="A0A5K1K5Y0"/>
<feature type="compositionally biased region" description="Acidic residues" evidence="1">
    <location>
        <begin position="129"/>
        <end position="141"/>
    </location>
</feature>
<name>A0A5K1K5Y0_9APHY</name>
<evidence type="ECO:0000256" key="1">
    <source>
        <dbReference type="SAM" id="MobiDB-lite"/>
    </source>
</evidence>
<evidence type="ECO:0000313" key="2">
    <source>
        <dbReference type="EMBL" id="VWP01370.1"/>
    </source>
</evidence>
<dbReference type="EMBL" id="LR729315">
    <property type="protein sequence ID" value="VWP01370.1"/>
    <property type="molecule type" value="Genomic_DNA"/>
</dbReference>
<feature type="compositionally biased region" description="Low complexity" evidence="1">
    <location>
        <begin position="71"/>
        <end position="87"/>
    </location>
</feature>
<proteinExistence type="predicted"/>
<protein>
    <submittedName>
        <fullName evidence="2">AAA_12 domain-containing protein</fullName>
    </submittedName>
</protein>
<accession>A0A5K1K5Y0</accession>
<feature type="region of interest" description="Disordered" evidence="1">
    <location>
        <begin position="1"/>
        <end position="141"/>
    </location>
</feature>
<organism evidence="2">
    <name type="scientific">Ganoderma boninense</name>
    <dbReference type="NCBI Taxonomy" id="34458"/>
    <lineage>
        <taxon>Eukaryota</taxon>
        <taxon>Fungi</taxon>
        <taxon>Dikarya</taxon>
        <taxon>Basidiomycota</taxon>
        <taxon>Agaricomycotina</taxon>
        <taxon>Agaricomycetes</taxon>
        <taxon>Polyporales</taxon>
        <taxon>Polyporaceae</taxon>
        <taxon>Ganoderma</taxon>
    </lineage>
</organism>
<feature type="compositionally biased region" description="Basic residues" evidence="1">
    <location>
        <begin position="111"/>
        <end position="123"/>
    </location>
</feature>